<evidence type="ECO:0000256" key="2">
    <source>
        <dbReference type="ARBA" id="ARBA00022692"/>
    </source>
</evidence>
<evidence type="ECO:0000313" key="8">
    <source>
        <dbReference type="EMBL" id="KAH3661730.1"/>
    </source>
</evidence>
<evidence type="ECO:0000256" key="4">
    <source>
        <dbReference type="ARBA" id="ARBA00023136"/>
    </source>
</evidence>
<feature type="transmembrane region" description="Helical" evidence="6">
    <location>
        <begin position="519"/>
        <end position="536"/>
    </location>
</feature>
<dbReference type="Gene3D" id="1.20.1250.20">
    <property type="entry name" value="MFS general substrate transporter like domains"/>
    <property type="match status" value="2"/>
</dbReference>
<dbReference type="EMBL" id="JAEUBE010000414">
    <property type="protein sequence ID" value="KAH3661730.1"/>
    <property type="molecule type" value="Genomic_DNA"/>
</dbReference>
<dbReference type="PANTHER" id="PTHR21576">
    <property type="entry name" value="UNCHARACTERIZED NODULIN-LIKE PROTEIN"/>
    <property type="match status" value="1"/>
</dbReference>
<gene>
    <name evidence="8" type="ORF">OGAPHI_005908</name>
</gene>
<feature type="transmembrane region" description="Helical" evidence="6">
    <location>
        <begin position="89"/>
        <end position="109"/>
    </location>
</feature>
<dbReference type="GO" id="GO:0000329">
    <property type="term" value="C:fungal-type vacuole membrane"/>
    <property type="evidence" value="ECO:0007669"/>
    <property type="project" value="TreeGrafter"/>
</dbReference>
<dbReference type="InterPro" id="IPR010658">
    <property type="entry name" value="Nodulin-like"/>
</dbReference>
<evidence type="ECO:0000256" key="1">
    <source>
        <dbReference type="ARBA" id="ARBA00004141"/>
    </source>
</evidence>
<feature type="compositionally biased region" description="Low complexity" evidence="5">
    <location>
        <begin position="278"/>
        <end position="300"/>
    </location>
</feature>
<keyword evidence="3 6" id="KW-1133">Transmembrane helix</keyword>
<dbReference type="AlphaFoldDB" id="A0A9P8T1A2"/>
<evidence type="ECO:0000256" key="3">
    <source>
        <dbReference type="ARBA" id="ARBA00022989"/>
    </source>
</evidence>
<proteinExistence type="predicted"/>
<dbReference type="Pfam" id="PF06813">
    <property type="entry name" value="Nodulin-like"/>
    <property type="match status" value="1"/>
</dbReference>
<evidence type="ECO:0000313" key="9">
    <source>
        <dbReference type="Proteomes" id="UP000769157"/>
    </source>
</evidence>
<feature type="transmembrane region" description="Helical" evidence="6">
    <location>
        <begin position="115"/>
        <end position="136"/>
    </location>
</feature>
<dbReference type="PANTHER" id="PTHR21576:SF166">
    <property type="entry name" value="ADR278WP"/>
    <property type="match status" value="1"/>
</dbReference>
<protein>
    <recommendedName>
        <fullName evidence="7">Nodulin-like domain-containing protein</fullName>
    </recommendedName>
</protein>
<dbReference type="Pfam" id="PF07690">
    <property type="entry name" value="MFS_1"/>
    <property type="match status" value="1"/>
</dbReference>
<keyword evidence="2 6" id="KW-0812">Transmembrane</keyword>
<reference evidence="8" key="1">
    <citation type="journal article" date="2021" name="Open Biol.">
        <title>Shared evolutionary footprints suggest mitochondrial oxidative damage underlies multiple complex I losses in fungi.</title>
        <authorList>
            <person name="Schikora-Tamarit M.A."/>
            <person name="Marcet-Houben M."/>
            <person name="Nosek J."/>
            <person name="Gabaldon T."/>
        </authorList>
    </citation>
    <scope>NUCLEOTIDE SEQUENCE</scope>
    <source>
        <strain evidence="8">CBS6075</strain>
    </source>
</reference>
<keyword evidence="4 6" id="KW-0472">Membrane</keyword>
<accession>A0A9P8T1A2</accession>
<feature type="transmembrane region" description="Helical" evidence="6">
    <location>
        <begin position="599"/>
        <end position="618"/>
    </location>
</feature>
<dbReference type="GO" id="GO:0022857">
    <property type="term" value="F:transmembrane transporter activity"/>
    <property type="evidence" value="ECO:0007669"/>
    <property type="project" value="InterPro"/>
</dbReference>
<feature type="domain" description="Nodulin-like" evidence="7">
    <location>
        <begin position="24"/>
        <end position="217"/>
    </location>
</feature>
<keyword evidence="9" id="KW-1185">Reference proteome</keyword>
<feature type="compositionally biased region" description="Low complexity" evidence="5">
    <location>
        <begin position="313"/>
        <end position="323"/>
    </location>
</feature>
<dbReference type="OrthoDB" id="410267at2759"/>
<sequence>MSAVNESVTGQSAIGPDKSTRKIVSLVSSCLVAMASGTPYLFGMYSPQVMAQCRFTAEDASFLTFGSTAGSSIGGLAAGLLIDKFGPKFAILLGAALESSAFLILYLNYKYRLHHLWMLIFAMVNVGFGSVLPFFATLKVSTYNFPHHRGVANACPVSSYGLAALLYASISTIFFAEDTQGFLRFISIFAGVVIGSGYFFIDIYETEEPEREQDEEESPGLKYLLKGHRGSFAQLTLARKDSSSSLFSTTSEISSLSVSSMSSGNSTVANHPIAINYSSKTNSPYSSRPSSYSPLSSSPSDFKTKQALARANSSRITSSLSNSPRASSWFGSVPKKAIKEEVIVDEDSPIVPGSTTYSSTTQTPPQSAQSETIDPAPQETLTEVFKKKRTKQKRTTKEHLYWLLSNKTFICYFFLSALYCGTGQVYIFGVGFIVKAQLNPLVGFYSSKISAYQALQVSILSLCNFLGRIVSGVVSDFLHKKLKLQRLWVITVFVIVGICAALSLLVFDTPQTLSLSSGLYGLCYGAIYGAMPAILAESFGSRHFATTWSVHGTGSVVAFLLLSNYFGRAYDSQSEYIEDGQGKIIRACMHGNRCYYNVFTVNVGIGLVCLALCLRMIYANRK</sequence>
<feature type="transmembrane region" description="Helical" evidence="6">
    <location>
        <begin position="23"/>
        <end position="42"/>
    </location>
</feature>
<dbReference type="RefSeq" id="XP_046058834.1">
    <property type="nucleotide sequence ID" value="XM_046207141.1"/>
</dbReference>
<organism evidence="8 9">
    <name type="scientific">Ogataea philodendri</name>
    <dbReference type="NCBI Taxonomy" id="1378263"/>
    <lineage>
        <taxon>Eukaryota</taxon>
        <taxon>Fungi</taxon>
        <taxon>Dikarya</taxon>
        <taxon>Ascomycota</taxon>
        <taxon>Saccharomycotina</taxon>
        <taxon>Pichiomycetes</taxon>
        <taxon>Pichiales</taxon>
        <taxon>Pichiaceae</taxon>
        <taxon>Ogataea</taxon>
    </lineage>
</organism>
<feature type="transmembrane region" description="Helical" evidence="6">
    <location>
        <begin position="182"/>
        <end position="201"/>
    </location>
</feature>
<feature type="transmembrane region" description="Helical" evidence="6">
    <location>
        <begin position="487"/>
        <end position="507"/>
    </location>
</feature>
<comment type="subcellular location">
    <subcellularLocation>
        <location evidence="1">Membrane</location>
        <topology evidence="1">Multi-pass membrane protein</topology>
    </subcellularLocation>
</comment>
<dbReference type="InterPro" id="IPR011701">
    <property type="entry name" value="MFS"/>
</dbReference>
<dbReference type="InterPro" id="IPR036259">
    <property type="entry name" value="MFS_trans_sf"/>
</dbReference>
<reference evidence="8" key="2">
    <citation type="submission" date="2021-01" db="EMBL/GenBank/DDBJ databases">
        <authorList>
            <person name="Schikora-Tamarit M.A."/>
        </authorList>
    </citation>
    <scope>NUCLEOTIDE SEQUENCE</scope>
    <source>
        <strain evidence="8">CBS6075</strain>
    </source>
</reference>
<evidence type="ECO:0000256" key="6">
    <source>
        <dbReference type="SAM" id="Phobius"/>
    </source>
</evidence>
<feature type="region of interest" description="Disordered" evidence="5">
    <location>
        <begin position="349"/>
        <end position="375"/>
    </location>
</feature>
<evidence type="ECO:0000256" key="5">
    <source>
        <dbReference type="SAM" id="MobiDB-lite"/>
    </source>
</evidence>
<name>A0A9P8T1A2_9ASCO</name>
<dbReference type="Proteomes" id="UP000769157">
    <property type="component" value="Unassembled WGS sequence"/>
</dbReference>
<feature type="transmembrane region" description="Helical" evidence="6">
    <location>
        <begin position="62"/>
        <end position="82"/>
    </location>
</feature>
<feature type="transmembrane region" description="Helical" evidence="6">
    <location>
        <begin position="409"/>
        <end position="434"/>
    </location>
</feature>
<feature type="transmembrane region" description="Helical" evidence="6">
    <location>
        <begin position="548"/>
        <end position="566"/>
    </location>
</feature>
<dbReference type="GeneID" id="70237872"/>
<evidence type="ECO:0000259" key="7">
    <source>
        <dbReference type="Pfam" id="PF06813"/>
    </source>
</evidence>
<feature type="compositionally biased region" description="Low complexity" evidence="5">
    <location>
        <begin position="352"/>
        <end position="370"/>
    </location>
</feature>
<dbReference type="SUPFAM" id="SSF103473">
    <property type="entry name" value="MFS general substrate transporter"/>
    <property type="match status" value="1"/>
</dbReference>
<feature type="transmembrane region" description="Helical" evidence="6">
    <location>
        <begin position="157"/>
        <end position="176"/>
    </location>
</feature>
<feature type="region of interest" description="Disordered" evidence="5">
    <location>
        <begin position="278"/>
        <end position="328"/>
    </location>
</feature>
<comment type="caution">
    <text evidence="8">The sequence shown here is derived from an EMBL/GenBank/DDBJ whole genome shotgun (WGS) entry which is preliminary data.</text>
</comment>